<feature type="domain" description="WGR" evidence="3">
    <location>
        <begin position="188"/>
        <end position="290"/>
    </location>
</feature>
<dbReference type="SUPFAM" id="SSF52113">
    <property type="entry name" value="BRCT domain"/>
    <property type="match status" value="1"/>
</dbReference>
<dbReference type="RefSeq" id="XP_024548937.1">
    <property type="nucleotide sequence ID" value="XM_024693152.1"/>
</dbReference>
<dbReference type="KEGG" id="bfu:BCIN_05g06740"/>
<gene>
    <name evidence="4" type="ORF">BCIN_05g06740</name>
</gene>
<name>A0A384JIM1_BOTFB</name>
<protein>
    <submittedName>
        <fullName evidence="4">Uncharacterized protein</fullName>
    </submittedName>
</protein>
<feature type="compositionally biased region" description="Polar residues" evidence="1">
    <location>
        <begin position="468"/>
        <end position="489"/>
    </location>
</feature>
<feature type="domain" description="BRCT" evidence="2">
    <location>
        <begin position="43"/>
        <end position="135"/>
    </location>
</feature>
<evidence type="ECO:0000259" key="3">
    <source>
        <dbReference type="PROSITE" id="PS51977"/>
    </source>
</evidence>
<evidence type="ECO:0000313" key="4">
    <source>
        <dbReference type="EMBL" id="ATZ50312.1"/>
    </source>
</evidence>
<feature type="compositionally biased region" description="Acidic residues" evidence="1">
    <location>
        <begin position="388"/>
        <end position="403"/>
    </location>
</feature>
<dbReference type="InterPro" id="IPR008893">
    <property type="entry name" value="WGR_domain"/>
</dbReference>
<organism evidence="4 5">
    <name type="scientific">Botryotinia fuckeliana (strain B05.10)</name>
    <name type="common">Noble rot fungus</name>
    <name type="synonym">Botrytis cinerea</name>
    <dbReference type="NCBI Taxonomy" id="332648"/>
    <lineage>
        <taxon>Eukaryota</taxon>
        <taxon>Fungi</taxon>
        <taxon>Dikarya</taxon>
        <taxon>Ascomycota</taxon>
        <taxon>Pezizomycotina</taxon>
        <taxon>Leotiomycetes</taxon>
        <taxon>Helotiales</taxon>
        <taxon>Sclerotiniaceae</taxon>
        <taxon>Botrytis</taxon>
    </lineage>
</organism>
<dbReference type="InterPro" id="IPR001357">
    <property type="entry name" value="BRCT_dom"/>
</dbReference>
<dbReference type="GeneID" id="5440160"/>
<dbReference type="PROSITE" id="PS51977">
    <property type="entry name" value="WGR"/>
    <property type="match status" value="1"/>
</dbReference>
<dbReference type="Gene3D" id="3.40.50.10190">
    <property type="entry name" value="BRCT domain"/>
    <property type="match status" value="1"/>
</dbReference>
<dbReference type="OrthoDB" id="342264at2759"/>
<reference evidence="4 5" key="2">
    <citation type="journal article" date="2012" name="Eukaryot. Cell">
        <title>Genome update of Botrytis cinerea strains B05.10 and T4.</title>
        <authorList>
            <person name="Staats M."/>
            <person name="van Kan J.A."/>
        </authorList>
    </citation>
    <scope>NUCLEOTIDE SEQUENCE [LARGE SCALE GENOMIC DNA]</scope>
    <source>
        <strain evidence="4 5">B05.10</strain>
    </source>
</reference>
<reference evidence="4 5" key="3">
    <citation type="journal article" date="2017" name="Mol. Plant Pathol.">
        <title>A gapless genome sequence of the fungus Botrytis cinerea.</title>
        <authorList>
            <person name="Van Kan J.A."/>
            <person name="Stassen J.H."/>
            <person name="Mosbach A."/>
            <person name="Van Der Lee T.A."/>
            <person name="Faino L."/>
            <person name="Farmer A.D."/>
            <person name="Papasotiriou D.G."/>
            <person name="Zhou S."/>
            <person name="Seidl M.F."/>
            <person name="Cottam E."/>
            <person name="Edel D."/>
            <person name="Hahn M."/>
            <person name="Schwartz D.C."/>
            <person name="Dietrich R.A."/>
            <person name="Widdison S."/>
            <person name="Scalliet G."/>
        </authorList>
    </citation>
    <scope>NUCLEOTIDE SEQUENCE [LARGE SCALE GENOMIC DNA]</scope>
    <source>
        <strain evidence="4 5">B05.10</strain>
    </source>
</reference>
<feature type="compositionally biased region" description="Basic and acidic residues" evidence="1">
    <location>
        <begin position="353"/>
        <end position="387"/>
    </location>
</feature>
<dbReference type="Pfam" id="PF12738">
    <property type="entry name" value="PTCB-BRCT"/>
    <property type="match status" value="1"/>
</dbReference>
<feature type="region of interest" description="Disordered" evidence="1">
    <location>
        <begin position="333"/>
        <end position="496"/>
    </location>
</feature>
<keyword evidence="5" id="KW-1185">Reference proteome</keyword>
<evidence type="ECO:0000256" key="1">
    <source>
        <dbReference type="SAM" id="MobiDB-lite"/>
    </source>
</evidence>
<dbReference type="PROSITE" id="PS50172">
    <property type="entry name" value="BRCT"/>
    <property type="match status" value="1"/>
</dbReference>
<dbReference type="EMBL" id="CP009809">
    <property type="protein sequence ID" value="ATZ50312.1"/>
    <property type="molecule type" value="Genomic_DNA"/>
</dbReference>
<dbReference type="AlphaFoldDB" id="A0A384JIM1"/>
<dbReference type="VEuPathDB" id="FungiDB:Bcin05g06740"/>
<feature type="compositionally biased region" description="Basic residues" evidence="1">
    <location>
        <begin position="1"/>
        <end position="23"/>
    </location>
</feature>
<feature type="compositionally biased region" description="Polar residues" evidence="1">
    <location>
        <begin position="428"/>
        <end position="454"/>
    </location>
</feature>
<accession>A0A384JIM1</accession>
<feature type="compositionally biased region" description="Acidic residues" evidence="1">
    <location>
        <begin position="343"/>
        <end position="352"/>
    </location>
</feature>
<sequence length="496" mass="57047">MPRIHAPTHKTPSKSKSKSKSHKSSLPTPPKPKRNKNSYSNGALKPIFSGCKMSLAGDFIAEHPGPNAESQWNYEKISKWITVHGGEYVRDVDKYTTHLIVTIKEYKKKGAQVRKAMAMGKRCHIVVIDWLVDCLTLKTNKKKKLVVTGYTLGRVIRRLHHTEDQKIKYRQRFEENVKASKELCDDRLNHVYIDQTNFEYKVVLTRVLLHGKNKNQKYTVYLFESNAEPHTYMAGAKLTTAYQSPSYLREDCRPKIFLAAFSDFKTIFKSKTGIEWDDRYEPLPENHPKDLFRFQRPTLGRPMGQLLSWRKAPSWKDTESISNAIFHETGVDSCGEEIRDREEDAEEEEESSEVEKKERENERRRERMMTMTLEESRAIEERKRKEDFEYDSDSEVDDDDVFDELMRGSVSSPISTQRHAHRALLPRPQNSSGSQKGNVITVSDSDPETNSSDSNTEDEKMENPVSPPRTTATSRFSQVQPAFSTSGNSVDDAIIL</sequence>
<proteinExistence type="predicted"/>
<evidence type="ECO:0000259" key="2">
    <source>
        <dbReference type="PROSITE" id="PS50172"/>
    </source>
</evidence>
<dbReference type="InterPro" id="IPR036420">
    <property type="entry name" value="BRCT_dom_sf"/>
</dbReference>
<dbReference type="Proteomes" id="UP000001798">
    <property type="component" value="Chromosome 5"/>
</dbReference>
<feature type="region of interest" description="Disordered" evidence="1">
    <location>
        <begin position="1"/>
        <end position="39"/>
    </location>
</feature>
<evidence type="ECO:0000313" key="5">
    <source>
        <dbReference type="Proteomes" id="UP000001798"/>
    </source>
</evidence>
<reference evidence="4 5" key="1">
    <citation type="journal article" date="2011" name="PLoS Genet.">
        <title>Genomic analysis of the necrotrophic fungal pathogens Sclerotinia sclerotiorum and Botrytis cinerea.</title>
        <authorList>
            <person name="Amselem J."/>
            <person name="Cuomo C.A."/>
            <person name="van Kan J.A."/>
            <person name="Viaud M."/>
            <person name="Benito E.P."/>
            <person name="Couloux A."/>
            <person name="Coutinho P.M."/>
            <person name="de Vries R.P."/>
            <person name="Dyer P.S."/>
            <person name="Fillinger S."/>
            <person name="Fournier E."/>
            <person name="Gout L."/>
            <person name="Hahn M."/>
            <person name="Kohn L."/>
            <person name="Lapalu N."/>
            <person name="Plummer K.M."/>
            <person name="Pradier J.M."/>
            <person name="Quevillon E."/>
            <person name="Sharon A."/>
            <person name="Simon A."/>
            <person name="ten Have A."/>
            <person name="Tudzynski B."/>
            <person name="Tudzynski P."/>
            <person name="Wincker P."/>
            <person name="Andrew M."/>
            <person name="Anthouard V."/>
            <person name="Beever R.E."/>
            <person name="Beffa R."/>
            <person name="Benoit I."/>
            <person name="Bouzid O."/>
            <person name="Brault B."/>
            <person name="Chen Z."/>
            <person name="Choquer M."/>
            <person name="Collemare J."/>
            <person name="Cotton P."/>
            <person name="Danchin E.G."/>
            <person name="Da Silva C."/>
            <person name="Gautier A."/>
            <person name="Giraud C."/>
            <person name="Giraud T."/>
            <person name="Gonzalez C."/>
            <person name="Grossetete S."/>
            <person name="Guldener U."/>
            <person name="Henrissat B."/>
            <person name="Howlett B.J."/>
            <person name="Kodira C."/>
            <person name="Kretschmer M."/>
            <person name="Lappartient A."/>
            <person name="Leroch M."/>
            <person name="Levis C."/>
            <person name="Mauceli E."/>
            <person name="Neuveglise C."/>
            <person name="Oeser B."/>
            <person name="Pearson M."/>
            <person name="Poulain J."/>
            <person name="Poussereau N."/>
            <person name="Quesneville H."/>
            <person name="Rascle C."/>
            <person name="Schumacher J."/>
            <person name="Segurens B."/>
            <person name="Sexton A."/>
            <person name="Silva E."/>
            <person name="Sirven C."/>
            <person name="Soanes D.M."/>
            <person name="Talbot N.J."/>
            <person name="Templeton M."/>
            <person name="Yandava C."/>
            <person name="Yarden O."/>
            <person name="Zeng Q."/>
            <person name="Rollins J.A."/>
            <person name="Lebrun M.H."/>
            <person name="Dickman M."/>
        </authorList>
    </citation>
    <scope>NUCLEOTIDE SEQUENCE [LARGE SCALE GENOMIC DNA]</scope>
    <source>
        <strain evidence="4 5">B05.10</strain>
    </source>
</reference>